<dbReference type="AlphaFoldDB" id="A0A4Y3TVI7"/>
<reference evidence="1 2" key="1">
    <citation type="submission" date="2019-06" db="EMBL/GenBank/DDBJ databases">
        <title>Whole genome shotgun sequence of Acetobacter peroxydans NBRC 13755.</title>
        <authorList>
            <person name="Hosoyama A."/>
            <person name="Uohara A."/>
            <person name="Ohji S."/>
            <person name="Ichikawa N."/>
        </authorList>
    </citation>
    <scope>NUCLEOTIDE SEQUENCE [LARGE SCALE GENOMIC DNA]</scope>
    <source>
        <strain evidence="1 2">NBRC 13755</strain>
    </source>
</reference>
<proteinExistence type="predicted"/>
<name>A0A4Y3TVI7_9PROT</name>
<evidence type="ECO:0000313" key="2">
    <source>
        <dbReference type="Proteomes" id="UP000317730"/>
    </source>
</evidence>
<dbReference type="RefSeq" id="WP_242008816.1">
    <property type="nucleotide sequence ID" value="NZ_BAPL01000016.1"/>
</dbReference>
<evidence type="ECO:0000313" key="1">
    <source>
        <dbReference type="EMBL" id="GEB85000.1"/>
    </source>
</evidence>
<protein>
    <submittedName>
        <fullName evidence="1">Uncharacterized protein</fullName>
    </submittedName>
</protein>
<comment type="caution">
    <text evidence="1">The sequence shown here is derived from an EMBL/GenBank/DDBJ whole genome shotgun (WGS) entry which is preliminary data.</text>
</comment>
<sequence>MMGHLGGFMRDRNRAAGVGRIGGLLLAVMGLFHESAGAATGTRSGAEVTLSAQPGTPLDAQARVLAAEDMAAAARHGEVPLVLVGKASLALKGNAADALFVQVQSASLCGSAGCSTDIYLQRQGQWVKVLDSVSGPVEVLPTGHGGMKDILVDGSDRWVWKNNAYVDTLALQE</sequence>
<keyword evidence="2" id="KW-1185">Reference proteome</keyword>
<dbReference type="Proteomes" id="UP000317730">
    <property type="component" value="Unassembled WGS sequence"/>
</dbReference>
<gene>
    <name evidence="1" type="ORF">APE01nite_07970</name>
</gene>
<dbReference type="EMBL" id="BJMV01000003">
    <property type="protein sequence ID" value="GEB85000.1"/>
    <property type="molecule type" value="Genomic_DNA"/>
</dbReference>
<accession>A0A4Y3TVI7</accession>
<organism evidence="1 2">
    <name type="scientific">Acetobacter peroxydans</name>
    <dbReference type="NCBI Taxonomy" id="104098"/>
    <lineage>
        <taxon>Bacteria</taxon>
        <taxon>Pseudomonadati</taxon>
        <taxon>Pseudomonadota</taxon>
        <taxon>Alphaproteobacteria</taxon>
        <taxon>Acetobacterales</taxon>
        <taxon>Acetobacteraceae</taxon>
        <taxon>Acetobacter</taxon>
    </lineage>
</organism>